<dbReference type="PANTHER" id="PTHR42085">
    <property type="entry name" value="F-BOX DOMAIN-CONTAINING PROTEIN"/>
    <property type="match status" value="1"/>
</dbReference>
<evidence type="ECO:0000256" key="1">
    <source>
        <dbReference type="SAM" id="MobiDB-lite"/>
    </source>
</evidence>
<proteinExistence type="predicted"/>
<evidence type="ECO:0000313" key="3">
    <source>
        <dbReference type="Proteomes" id="UP000309340"/>
    </source>
</evidence>
<dbReference type="InterPro" id="IPR038883">
    <property type="entry name" value="AN11006-like"/>
</dbReference>
<name>A0A4U0XNF9_9PEZI</name>
<dbReference type="Proteomes" id="UP000309340">
    <property type="component" value="Unassembled WGS sequence"/>
</dbReference>
<reference evidence="2 3" key="1">
    <citation type="submission" date="2017-03" db="EMBL/GenBank/DDBJ databases">
        <title>Genomes of endolithic fungi from Antarctica.</title>
        <authorList>
            <person name="Coleine C."/>
            <person name="Masonjones S."/>
            <person name="Stajich J.E."/>
        </authorList>
    </citation>
    <scope>NUCLEOTIDE SEQUENCE [LARGE SCALE GENOMIC DNA]</scope>
    <source>
        <strain evidence="2 3">CCFEE 5184</strain>
    </source>
</reference>
<dbReference type="PANTHER" id="PTHR42085:SF2">
    <property type="entry name" value="F-BOX DOMAIN-CONTAINING PROTEIN"/>
    <property type="match status" value="1"/>
</dbReference>
<dbReference type="AlphaFoldDB" id="A0A4U0XNF9"/>
<comment type="caution">
    <text evidence="2">The sequence shown here is derived from an EMBL/GenBank/DDBJ whole genome shotgun (WGS) entry which is preliminary data.</text>
</comment>
<dbReference type="OrthoDB" id="5272396at2759"/>
<sequence length="474" mass="53679">MRVLLSQSTFPFFGKPKRNFETSSQSVMPQVKPAGDSLRTSSHDLRDALTPESGPVICINNANRPTKIPGVKILSTWKAVRREAVQILYGRNTFRIDVLSVNNTWIVPSDREYPPQTSNLRTDMCHPGLLPQLKGINGKYFHLIREVQFAYHVEAPYELMDEKTHRDRVFAWPMVASLTLHAQLLAQRKPCFRLSVVAAESMEARPEVLDDFLERHGPDWQNTCGEGGRLAKEKILELAYSVREICDHIGVGTEGHRVGGRTLRQRAGMSFVGLEDVDEPELEAWEGGASAITTGDLASLSRYDGNAAEAWHHTIRVQNHDAFTNRPVILYEGLCKDHKALVLEPYTKAFRFLDLPPELRAMVYDMLLKEPMPIDMSTYKPNHKPRHPCRTTFRDKKLHAASNWDSKIGKWLDQPPSSATSLCRINRQKGPVTTVVKDAPFPSCLKALRIYARSIYVTHCYAVPPGVSYWVWPL</sequence>
<gene>
    <name evidence="2" type="ORF">B0A55_03916</name>
</gene>
<organism evidence="2 3">
    <name type="scientific">Friedmanniomyces simplex</name>
    <dbReference type="NCBI Taxonomy" id="329884"/>
    <lineage>
        <taxon>Eukaryota</taxon>
        <taxon>Fungi</taxon>
        <taxon>Dikarya</taxon>
        <taxon>Ascomycota</taxon>
        <taxon>Pezizomycotina</taxon>
        <taxon>Dothideomycetes</taxon>
        <taxon>Dothideomycetidae</taxon>
        <taxon>Mycosphaerellales</taxon>
        <taxon>Teratosphaeriaceae</taxon>
        <taxon>Friedmanniomyces</taxon>
    </lineage>
</organism>
<evidence type="ECO:0000313" key="2">
    <source>
        <dbReference type="EMBL" id="TKA78914.1"/>
    </source>
</evidence>
<feature type="region of interest" description="Disordered" evidence="1">
    <location>
        <begin position="23"/>
        <end position="42"/>
    </location>
</feature>
<accession>A0A4U0XNF9</accession>
<keyword evidence="3" id="KW-1185">Reference proteome</keyword>
<protein>
    <submittedName>
        <fullName evidence="2">Uncharacterized protein</fullName>
    </submittedName>
</protein>
<dbReference type="EMBL" id="NAJQ01000102">
    <property type="protein sequence ID" value="TKA78914.1"/>
    <property type="molecule type" value="Genomic_DNA"/>
</dbReference>